<sequence length="147" mass="16288">MVDSCAFRHYTRPRPGKHSVGRNRVRPVTWTEIQGTGHALHQQTEEPVDEVRSKTSRHISGNDTGIIRHPNKPSFRQHREIATGWAGGVYGTIITPQNPPRSSNQRVPISTRFVSPQKTPIVNQSPVTHCCQLARIARAVGASSVPC</sequence>
<dbReference type="Proteomes" id="UP000005222">
    <property type="component" value="Chromosome H"/>
</dbReference>
<feature type="region of interest" description="Disordered" evidence="1">
    <location>
        <begin position="1"/>
        <end position="22"/>
    </location>
</feature>
<organism evidence="2 4">
    <name type="scientific">Pichia sorbitophila (strain ATCC MYA-4447 / BCRC 22081 / CBS 7064 / NBRC 10061 / NRRL Y-12695)</name>
    <name type="common">Hybrid yeast</name>
    <dbReference type="NCBI Taxonomy" id="559304"/>
    <lineage>
        <taxon>Eukaryota</taxon>
        <taxon>Fungi</taxon>
        <taxon>Dikarya</taxon>
        <taxon>Ascomycota</taxon>
        <taxon>Saccharomycotina</taxon>
        <taxon>Pichiomycetes</taxon>
        <taxon>Debaryomycetaceae</taxon>
        <taxon>Millerozyma</taxon>
    </lineage>
</organism>
<dbReference type="AlphaFoldDB" id="G8YJJ7"/>
<dbReference type="EMBL" id="FO082053">
    <property type="protein sequence ID" value="CCE80492.1"/>
    <property type="molecule type" value="Genomic_DNA"/>
</dbReference>
<evidence type="ECO:0000313" key="4">
    <source>
        <dbReference type="Proteomes" id="UP000005222"/>
    </source>
</evidence>
<reference evidence="2" key="1">
    <citation type="submission" date="2011-10" db="EMBL/GenBank/DDBJ databases">
        <authorList>
            <person name="Genoscope - CEA"/>
        </authorList>
    </citation>
    <scope>NUCLEOTIDE SEQUENCE</scope>
</reference>
<dbReference type="EMBL" id="FO082052">
    <property type="protein sequence ID" value="CCE81257.1"/>
    <property type="molecule type" value="Genomic_DNA"/>
</dbReference>
<accession>G8YJJ7</accession>
<evidence type="ECO:0000313" key="2">
    <source>
        <dbReference type="EMBL" id="CCE80492.1"/>
    </source>
</evidence>
<feature type="region of interest" description="Disordered" evidence="1">
    <location>
        <begin position="34"/>
        <end position="73"/>
    </location>
</feature>
<reference evidence="4" key="2">
    <citation type="journal article" date="2012" name="G3 (Bethesda)">
        <title>Pichia sorbitophila, an interspecies yeast hybrid reveals early steps of genome resolution following polyploidization.</title>
        <authorList>
            <person name="Leh Louis V."/>
            <person name="Despons L."/>
            <person name="Friedrich A."/>
            <person name="Martin T."/>
            <person name="Durrens P."/>
            <person name="Casaregola S."/>
            <person name="Neuveglise C."/>
            <person name="Fairhead C."/>
            <person name="Marck C."/>
            <person name="Cruz J.A."/>
            <person name="Straub M.L."/>
            <person name="Kugler V."/>
            <person name="Sacerdot C."/>
            <person name="Uzunov Z."/>
            <person name="Thierry A."/>
            <person name="Weiss S."/>
            <person name="Bleykasten C."/>
            <person name="De Montigny J."/>
            <person name="Jacques N."/>
            <person name="Jung P."/>
            <person name="Lemaire M."/>
            <person name="Mallet S."/>
            <person name="Morel G."/>
            <person name="Richard G.F."/>
            <person name="Sarkar A."/>
            <person name="Savel G."/>
            <person name="Schacherer J."/>
            <person name="Seret M.L."/>
            <person name="Talla E."/>
            <person name="Samson G."/>
            <person name="Jubin C."/>
            <person name="Poulain J."/>
            <person name="Vacherie B."/>
            <person name="Barbe V."/>
            <person name="Pelletier E."/>
            <person name="Sherman D.J."/>
            <person name="Westhof E."/>
            <person name="Weissenbach J."/>
            <person name="Baret P.V."/>
            <person name="Wincker P."/>
            <person name="Gaillardin C."/>
            <person name="Dujon B."/>
            <person name="Souciet J.L."/>
        </authorList>
    </citation>
    <scope>NUCLEOTIDE SEQUENCE [LARGE SCALE GENOMIC DNA]</scope>
    <source>
        <strain evidence="4">ATCC MYA-4447 / BCRC 22081 / CBS 7064 / NBRC 10061 / NRRL Y-12695</strain>
    </source>
</reference>
<dbReference type="HOGENOM" id="CLU_1768789_0_0_1"/>
<feature type="compositionally biased region" description="Basic residues" evidence="1">
    <location>
        <begin position="9"/>
        <end position="22"/>
    </location>
</feature>
<evidence type="ECO:0000313" key="3">
    <source>
        <dbReference type="EMBL" id="CCE81257.1"/>
    </source>
</evidence>
<protein>
    <submittedName>
        <fullName evidence="2">Piso0_003609 protein</fullName>
    </submittedName>
</protein>
<evidence type="ECO:0000256" key="1">
    <source>
        <dbReference type="SAM" id="MobiDB-lite"/>
    </source>
</evidence>
<dbReference type="Proteomes" id="UP000005222">
    <property type="component" value="Chromosome G"/>
</dbReference>
<proteinExistence type="predicted"/>
<dbReference type="InParanoid" id="G8YJJ7"/>
<gene>
    <name evidence="2" type="primary">Piso0_003609</name>
    <name evidence="2" type="ORF">GNLVRS01_PISO0G16088g</name>
    <name evidence="3" type="ORF">GNLVRS01_PISO0H16089g</name>
</gene>
<keyword evidence="4" id="KW-1185">Reference proteome</keyword>
<name>G8YJJ7_PICSO</name>